<proteinExistence type="predicted"/>
<dbReference type="AlphaFoldDB" id="A0A418YR33"/>
<reference evidence="1 2" key="1">
    <citation type="submission" date="2018-08" db="EMBL/GenBank/DDBJ databases">
        <title>Sphingobium sp. EO9.</title>
        <authorList>
            <person name="Park Y."/>
            <person name="Kim K.H."/>
            <person name="Jeon C.O."/>
        </authorList>
    </citation>
    <scope>NUCLEOTIDE SEQUENCE [LARGE SCALE GENOMIC DNA]</scope>
    <source>
        <strain evidence="1 2">EO9</strain>
    </source>
</reference>
<keyword evidence="2" id="KW-1185">Reference proteome</keyword>
<dbReference type="Proteomes" id="UP000283469">
    <property type="component" value="Unassembled WGS sequence"/>
</dbReference>
<gene>
    <name evidence="1" type="ORF">D0Z70_14480</name>
</gene>
<organism evidence="1 2">
    <name type="scientific">Sphingobium terrigena</name>
    <dbReference type="NCBI Taxonomy" id="2304063"/>
    <lineage>
        <taxon>Bacteria</taxon>
        <taxon>Pseudomonadati</taxon>
        <taxon>Pseudomonadota</taxon>
        <taxon>Alphaproteobacteria</taxon>
        <taxon>Sphingomonadales</taxon>
        <taxon>Sphingomonadaceae</taxon>
        <taxon>Sphingobium</taxon>
    </lineage>
</organism>
<name>A0A418YR33_9SPHN</name>
<sequence length="68" mass="7401">MTIVRLDLNVFDPAALYEAALISFGKREDAGDRFGTAEVPDVATCIVELLCEHIPVDAGFEVMNWSGT</sequence>
<evidence type="ECO:0000313" key="2">
    <source>
        <dbReference type="Proteomes" id="UP000283469"/>
    </source>
</evidence>
<evidence type="ECO:0000313" key="1">
    <source>
        <dbReference type="EMBL" id="RJG53971.1"/>
    </source>
</evidence>
<accession>A0A418YR33</accession>
<protein>
    <submittedName>
        <fullName evidence="1">Uncharacterized protein</fullName>
    </submittedName>
</protein>
<comment type="caution">
    <text evidence="1">The sequence shown here is derived from an EMBL/GenBank/DDBJ whole genome shotgun (WGS) entry which is preliminary data.</text>
</comment>
<dbReference type="EMBL" id="QVRA01000012">
    <property type="protein sequence ID" value="RJG53971.1"/>
    <property type="molecule type" value="Genomic_DNA"/>
</dbReference>